<keyword evidence="1" id="KW-1133">Transmembrane helix</keyword>
<gene>
    <name evidence="2" type="ORF">GDO81_000434</name>
</gene>
<reference evidence="2" key="1">
    <citation type="thesis" date="2020" institute="ProQuest LLC" country="789 East Eisenhower Parkway, Ann Arbor, MI, USA">
        <title>Comparative Genomics and Chromosome Evolution.</title>
        <authorList>
            <person name="Mudd A.B."/>
        </authorList>
    </citation>
    <scope>NUCLEOTIDE SEQUENCE</scope>
    <source>
        <strain evidence="2">237g6f4</strain>
        <tissue evidence="2">Blood</tissue>
    </source>
</reference>
<evidence type="ECO:0000313" key="2">
    <source>
        <dbReference type="EMBL" id="KAG8592198.1"/>
    </source>
</evidence>
<evidence type="ECO:0000313" key="3">
    <source>
        <dbReference type="Proteomes" id="UP000824782"/>
    </source>
</evidence>
<dbReference type="EMBL" id="WNYA01000001">
    <property type="protein sequence ID" value="KAG8592198.1"/>
    <property type="molecule type" value="Genomic_DNA"/>
</dbReference>
<name>A0AAV7D420_ENGPU</name>
<accession>A0AAV7D420</accession>
<sequence length="99" mass="11312">MPRLQGEEECQRETICRFQDCSVPTERRKEIARNLSKSVVTWLVFITVILTIRTACIRIRKLARAQSVPHLFKKKLNCLPGGSRDREDCSGEAGLCHGR</sequence>
<keyword evidence="1" id="KW-0812">Transmembrane</keyword>
<protein>
    <submittedName>
        <fullName evidence="2">Uncharacterized protein</fullName>
    </submittedName>
</protein>
<keyword evidence="1" id="KW-0472">Membrane</keyword>
<dbReference type="Proteomes" id="UP000824782">
    <property type="component" value="Unassembled WGS sequence"/>
</dbReference>
<comment type="caution">
    <text evidence="2">The sequence shown here is derived from an EMBL/GenBank/DDBJ whole genome shotgun (WGS) entry which is preliminary data.</text>
</comment>
<organism evidence="2 3">
    <name type="scientific">Engystomops pustulosus</name>
    <name type="common">Tungara frog</name>
    <name type="synonym">Physalaemus pustulosus</name>
    <dbReference type="NCBI Taxonomy" id="76066"/>
    <lineage>
        <taxon>Eukaryota</taxon>
        <taxon>Metazoa</taxon>
        <taxon>Chordata</taxon>
        <taxon>Craniata</taxon>
        <taxon>Vertebrata</taxon>
        <taxon>Euteleostomi</taxon>
        <taxon>Amphibia</taxon>
        <taxon>Batrachia</taxon>
        <taxon>Anura</taxon>
        <taxon>Neobatrachia</taxon>
        <taxon>Hyloidea</taxon>
        <taxon>Leptodactylidae</taxon>
        <taxon>Leiuperinae</taxon>
        <taxon>Engystomops</taxon>
    </lineage>
</organism>
<feature type="transmembrane region" description="Helical" evidence="1">
    <location>
        <begin position="39"/>
        <end position="56"/>
    </location>
</feature>
<proteinExistence type="predicted"/>
<keyword evidence="3" id="KW-1185">Reference proteome</keyword>
<evidence type="ECO:0000256" key="1">
    <source>
        <dbReference type="SAM" id="Phobius"/>
    </source>
</evidence>
<dbReference type="AlphaFoldDB" id="A0AAV7D420"/>